<protein>
    <submittedName>
        <fullName evidence="4">S-adenosyl-L-methionine-dependent methyltransferase,Histidine N-alpha</fullName>
    </submittedName>
</protein>
<dbReference type="OrthoDB" id="4190at2759"/>
<dbReference type="GO" id="GO:0008168">
    <property type="term" value="F:methyltransferase activity"/>
    <property type="evidence" value="ECO:0007669"/>
    <property type="project" value="UniProtKB-KW"/>
</dbReference>
<gene>
    <name evidence="4" type="ORF">CINCED_3A017201</name>
</gene>
<evidence type="ECO:0000313" key="4">
    <source>
        <dbReference type="EMBL" id="VVC32669.1"/>
    </source>
</evidence>
<dbReference type="InterPro" id="IPR019257">
    <property type="entry name" value="MeTrfase_dom"/>
</dbReference>
<organism evidence="4 5">
    <name type="scientific">Cinara cedri</name>
    <dbReference type="NCBI Taxonomy" id="506608"/>
    <lineage>
        <taxon>Eukaryota</taxon>
        <taxon>Metazoa</taxon>
        <taxon>Ecdysozoa</taxon>
        <taxon>Arthropoda</taxon>
        <taxon>Hexapoda</taxon>
        <taxon>Insecta</taxon>
        <taxon>Pterygota</taxon>
        <taxon>Neoptera</taxon>
        <taxon>Paraneoptera</taxon>
        <taxon>Hemiptera</taxon>
        <taxon>Sternorrhyncha</taxon>
        <taxon>Aphidomorpha</taxon>
        <taxon>Aphidoidea</taxon>
        <taxon>Aphididae</taxon>
        <taxon>Lachninae</taxon>
        <taxon>Cinara</taxon>
    </lineage>
</organism>
<dbReference type="Gene3D" id="3.40.50.150">
    <property type="entry name" value="Vaccinia Virus protein VP39"/>
    <property type="match status" value="1"/>
</dbReference>
<dbReference type="AlphaFoldDB" id="A0A5E4MKB0"/>
<dbReference type="NCBIfam" id="TIGR03438">
    <property type="entry name" value="egtD_ergothio"/>
    <property type="match status" value="1"/>
</dbReference>
<evidence type="ECO:0000259" key="3">
    <source>
        <dbReference type="Pfam" id="PF10017"/>
    </source>
</evidence>
<reference evidence="4 5" key="1">
    <citation type="submission" date="2019-08" db="EMBL/GenBank/DDBJ databases">
        <authorList>
            <person name="Alioto T."/>
            <person name="Alioto T."/>
            <person name="Gomez Garrido J."/>
        </authorList>
    </citation>
    <scope>NUCLEOTIDE SEQUENCE [LARGE SCALE GENOMIC DNA]</scope>
</reference>
<accession>A0A5E4MKB0</accession>
<dbReference type="InterPro" id="IPR035094">
    <property type="entry name" value="EgtD"/>
</dbReference>
<dbReference type="PANTHER" id="PTHR43397:SF1">
    <property type="entry name" value="ERGOTHIONEINE BIOSYNTHESIS PROTEIN 1"/>
    <property type="match status" value="1"/>
</dbReference>
<dbReference type="PANTHER" id="PTHR43397">
    <property type="entry name" value="ERGOTHIONEINE BIOSYNTHESIS PROTEIN 1"/>
    <property type="match status" value="1"/>
</dbReference>
<name>A0A5E4MKB0_9HEMI</name>
<dbReference type="InterPro" id="IPR017804">
    <property type="entry name" value="MeTrfase_EgtD-like"/>
</dbReference>
<dbReference type="InterPro" id="IPR051128">
    <property type="entry name" value="EgtD_Methyltrsf_superfamily"/>
</dbReference>
<keyword evidence="5" id="KW-1185">Reference proteome</keyword>
<dbReference type="PIRSF" id="PIRSF018005">
    <property type="entry name" value="UCP018005"/>
    <property type="match status" value="1"/>
</dbReference>
<keyword evidence="2 4" id="KW-0808">Transferase</keyword>
<evidence type="ECO:0000313" key="5">
    <source>
        <dbReference type="Proteomes" id="UP000325440"/>
    </source>
</evidence>
<sequence>MYECTVSARVVSDTEYGHRVRRLHYRLIGRTDNMITMRFSWRATAAAYRPRPSILVRRREISTAADPGDDLRESLSADSATISSKYLYDPLGSKLFELICYTPEYYLTRTEAAIFDRHAEDMATAVGAGVTFIDLGAGNCAKAARLLPLFKPRQYVPVDISTEFLKNSLVVLQTAFPALDVQPLAMDFSSTLQLPPSVGQDRRLFFYPGSSFGNFSPIAAVEFLRTLRRNLRADDGGLLMGIDLVKDKIVIDQAYSDSLGITAAFNRNVLLNVNRLIDADFDVSDWEHRGFFHLDKSRVEMHLEAKRDVTVTWRSQPDGSRRFRAGERIHTENSYKYTTDSMFALLDRAGFAVSDSWFDPHKWFMVLYAKPV</sequence>
<evidence type="ECO:0000256" key="2">
    <source>
        <dbReference type="ARBA" id="ARBA00022679"/>
    </source>
</evidence>
<proteinExistence type="predicted"/>
<keyword evidence="1 4" id="KW-0489">Methyltransferase</keyword>
<feature type="domain" description="Histidine-specific methyltransferase SAM-dependent" evidence="3">
    <location>
        <begin position="69"/>
        <end position="370"/>
    </location>
</feature>
<evidence type="ECO:0000256" key="1">
    <source>
        <dbReference type="ARBA" id="ARBA00022603"/>
    </source>
</evidence>
<dbReference type="SUPFAM" id="SSF53335">
    <property type="entry name" value="S-adenosyl-L-methionine-dependent methyltransferases"/>
    <property type="match status" value="1"/>
</dbReference>
<dbReference type="Proteomes" id="UP000325440">
    <property type="component" value="Unassembled WGS sequence"/>
</dbReference>
<dbReference type="EMBL" id="CABPRJ010000958">
    <property type="protein sequence ID" value="VVC32669.1"/>
    <property type="molecule type" value="Genomic_DNA"/>
</dbReference>
<dbReference type="Pfam" id="PF10017">
    <property type="entry name" value="Methyltransf_33"/>
    <property type="match status" value="1"/>
</dbReference>
<dbReference type="InterPro" id="IPR029063">
    <property type="entry name" value="SAM-dependent_MTases_sf"/>
</dbReference>
<dbReference type="GO" id="GO:0032259">
    <property type="term" value="P:methylation"/>
    <property type="evidence" value="ECO:0007669"/>
    <property type="project" value="UniProtKB-KW"/>
</dbReference>